<dbReference type="EMBL" id="PQXN01001258">
    <property type="protein sequence ID" value="TGO43627.1"/>
    <property type="molecule type" value="Genomic_DNA"/>
</dbReference>
<comment type="caution">
    <text evidence="1">The sequence shown here is derived from an EMBL/GenBank/DDBJ whole genome shotgun (WGS) entry which is preliminary data.</text>
</comment>
<protein>
    <submittedName>
        <fullName evidence="1">Uncharacterized protein</fullName>
    </submittedName>
</protein>
<keyword evidence="2" id="KW-1185">Reference proteome</keyword>
<dbReference type="AlphaFoldDB" id="A0A4Z1HF47"/>
<dbReference type="Proteomes" id="UP000297527">
    <property type="component" value="Unassembled WGS sequence"/>
</dbReference>
<accession>A0A4Z1HF47</accession>
<reference evidence="1 2" key="1">
    <citation type="submission" date="2017-12" db="EMBL/GenBank/DDBJ databases">
        <title>Comparative genomics of Botrytis spp.</title>
        <authorList>
            <person name="Valero-Jimenez C.A."/>
            <person name="Tapia P."/>
            <person name="Veloso J."/>
            <person name="Silva-Moreno E."/>
            <person name="Staats M."/>
            <person name="Valdes J.H."/>
            <person name="Van Kan J.A.L."/>
        </authorList>
    </citation>
    <scope>NUCLEOTIDE SEQUENCE [LARGE SCALE GENOMIC DNA]</scope>
    <source>
        <strain evidence="1 2">MUCL11595</strain>
    </source>
</reference>
<gene>
    <name evidence="1" type="ORF">BCON_1260g00010</name>
</gene>
<proteinExistence type="predicted"/>
<organism evidence="1 2">
    <name type="scientific">Botryotinia convoluta</name>
    <dbReference type="NCBI Taxonomy" id="54673"/>
    <lineage>
        <taxon>Eukaryota</taxon>
        <taxon>Fungi</taxon>
        <taxon>Dikarya</taxon>
        <taxon>Ascomycota</taxon>
        <taxon>Pezizomycotina</taxon>
        <taxon>Leotiomycetes</taxon>
        <taxon>Helotiales</taxon>
        <taxon>Sclerotiniaceae</taxon>
        <taxon>Botryotinia</taxon>
    </lineage>
</organism>
<evidence type="ECO:0000313" key="2">
    <source>
        <dbReference type="Proteomes" id="UP000297527"/>
    </source>
</evidence>
<name>A0A4Z1HF47_9HELO</name>
<dbReference type="OrthoDB" id="3555472at2759"/>
<sequence>MLSLKAHPWLRDKQSGSDAYCRAICLGLTCRHYWAAFSKTWCHAGTNMVIYRPPPSQKIILALLLETWVGPEYRIAYSSPWTCARVPMFLSRELYGSNGSLAERQLEYRYRDHLQLYTCRSTPSTAGLPSGNTFPRWKGVSSPF</sequence>
<evidence type="ECO:0000313" key="1">
    <source>
        <dbReference type="EMBL" id="TGO43627.1"/>
    </source>
</evidence>